<evidence type="ECO:0000259" key="4">
    <source>
        <dbReference type="SMART" id="SM00062"/>
    </source>
</evidence>
<gene>
    <name evidence="5" type="primary">artJ_3</name>
    <name evidence="5" type="ORF">NCTC11370_03208</name>
</gene>
<dbReference type="PANTHER" id="PTHR35936:SF34">
    <property type="entry name" value="ABC TRANSPORTER EXTRACELLULAR-BINDING PROTEIN YCKB-RELATED"/>
    <property type="match status" value="1"/>
</dbReference>
<dbReference type="Proteomes" id="UP000254554">
    <property type="component" value="Unassembled WGS sequence"/>
</dbReference>
<dbReference type="Gene3D" id="3.40.190.10">
    <property type="entry name" value="Periplasmic binding protein-like II"/>
    <property type="match status" value="2"/>
</dbReference>
<dbReference type="Pfam" id="PF00497">
    <property type="entry name" value="SBP_bac_3"/>
    <property type="match status" value="1"/>
</dbReference>
<keyword evidence="2 3" id="KW-0732">Signal</keyword>
<organism evidence="5 6">
    <name type="scientific">Fluoribacter dumoffii</name>
    <dbReference type="NCBI Taxonomy" id="463"/>
    <lineage>
        <taxon>Bacteria</taxon>
        <taxon>Pseudomonadati</taxon>
        <taxon>Pseudomonadota</taxon>
        <taxon>Gammaproteobacteria</taxon>
        <taxon>Legionellales</taxon>
        <taxon>Legionellaceae</taxon>
        <taxon>Fluoribacter</taxon>
    </lineage>
</organism>
<keyword evidence="6" id="KW-1185">Reference proteome</keyword>
<reference evidence="5 6" key="1">
    <citation type="submission" date="2018-06" db="EMBL/GenBank/DDBJ databases">
        <authorList>
            <consortium name="Pathogen Informatics"/>
            <person name="Doyle S."/>
        </authorList>
    </citation>
    <scope>NUCLEOTIDE SEQUENCE [LARGE SCALE GENOMIC DNA]</scope>
    <source>
        <strain evidence="5 6">NCTC11370</strain>
    </source>
</reference>
<proteinExistence type="inferred from homology"/>
<evidence type="ECO:0000256" key="3">
    <source>
        <dbReference type="SAM" id="SignalP"/>
    </source>
</evidence>
<dbReference type="EMBL" id="UGGT01000001">
    <property type="protein sequence ID" value="STO23104.1"/>
    <property type="molecule type" value="Genomic_DNA"/>
</dbReference>
<dbReference type="SUPFAM" id="SSF53850">
    <property type="entry name" value="Periplasmic binding protein-like II"/>
    <property type="match status" value="1"/>
</dbReference>
<evidence type="ECO:0000256" key="1">
    <source>
        <dbReference type="ARBA" id="ARBA00010333"/>
    </source>
</evidence>
<feature type="chain" id="PRO_5016564745" evidence="3">
    <location>
        <begin position="28"/>
        <end position="252"/>
    </location>
</feature>
<feature type="signal peptide" evidence="3">
    <location>
        <begin position="1"/>
        <end position="27"/>
    </location>
</feature>
<dbReference type="PANTHER" id="PTHR35936">
    <property type="entry name" value="MEMBRANE-BOUND LYTIC MUREIN TRANSGLYCOSYLASE F"/>
    <property type="match status" value="1"/>
</dbReference>
<dbReference type="InterPro" id="IPR001638">
    <property type="entry name" value="Solute-binding_3/MltF_N"/>
</dbReference>
<evidence type="ECO:0000313" key="6">
    <source>
        <dbReference type="Proteomes" id="UP000254554"/>
    </source>
</evidence>
<name>A0A377GEB1_9GAMM</name>
<sequence length="252" mass="28338">MDFGMNFRKRVTHLLLILFLFTGNASADNKQSIMVGVSKFAPPFSAADTSNHYFGFCIDIMNEICKRLNETCEYKAVTLQDQMDNLNSGNIDITFPPYPIPNIGAQGYIYSLPYMTSNGQFLTTSSNIKTLADIKNKRIGTVRETHLKSMLLLYTSADNIKEYPKVSSMIMALLNDDVDAIIMNINIFKYLTINKVIDFKTVGNPVILGNGYGIMALPKNTDLINKINKVLLQIENDGTYETIYNKYFGSNL</sequence>
<feature type="domain" description="Solute-binding protein family 3/N-terminal" evidence="4">
    <location>
        <begin position="32"/>
        <end position="251"/>
    </location>
</feature>
<protein>
    <submittedName>
        <fullName evidence="5">ABC transporter arginine-binding protein 1</fullName>
    </submittedName>
</protein>
<comment type="similarity">
    <text evidence="1">Belongs to the bacterial solute-binding protein 3 family.</text>
</comment>
<dbReference type="CDD" id="cd13622">
    <property type="entry name" value="PBP2_Arg_3"/>
    <property type="match status" value="1"/>
</dbReference>
<accession>A0A377GEB1</accession>
<evidence type="ECO:0000313" key="5">
    <source>
        <dbReference type="EMBL" id="STO23104.1"/>
    </source>
</evidence>
<evidence type="ECO:0000256" key="2">
    <source>
        <dbReference type="ARBA" id="ARBA00022729"/>
    </source>
</evidence>
<dbReference type="AlphaFoldDB" id="A0A377GEB1"/>
<dbReference type="SMART" id="SM00062">
    <property type="entry name" value="PBPb"/>
    <property type="match status" value="1"/>
</dbReference>
<dbReference type="STRING" id="1094715.GCA_000236165_03194"/>